<evidence type="ECO:0000256" key="9">
    <source>
        <dbReference type="ARBA" id="ARBA00023242"/>
    </source>
</evidence>
<dbReference type="SUPFAM" id="SSF47095">
    <property type="entry name" value="HMG-box"/>
    <property type="match status" value="1"/>
</dbReference>
<dbReference type="Gene3D" id="1.10.30.10">
    <property type="entry name" value="High mobility group box domain"/>
    <property type="match status" value="1"/>
</dbReference>
<evidence type="ECO:0000256" key="6">
    <source>
        <dbReference type="ARBA" id="ARBA00022782"/>
    </source>
</evidence>
<keyword evidence="9" id="KW-0539">Nucleus</keyword>
<keyword evidence="8" id="KW-0943">RNA-mediated gene silencing</keyword>
<comment type="subcellular location">
    <subcellularLocation>
        <location evidence="2">Cytoplasm</location>
    </subcellularLocation>
    <subcellularLocation>
        <location evidence="1">Nucleus</location>
    </subcellularLocation>
</comment>
<comment type="similarity">
    <text evidence="3">Belongs to the maelstrom family.</text>
</comment>
<feature type="region of interest" description="Disordered" evidence="11">
    <location>
        <begin position="467"/>
        <end position="501"/>
    </location>
</feature>
<evidence type="ECO:0000256" key="10">
    <source>
        <dbReference type="ARBA" id="ARBA00023254"/>
    </source>
</evidence>
<dbReference type="Pfam" id="PF09011">
    <property type="entry name" value="HMG_box_2"/>
    <property type="match status" value="1"/>
</dbReference>
<reference evidence="15" key="1">
    <citation type="submission" date="2025-08" db="UniProtKB">
        <authorList>
            <consortium name="RefSeq"/>
        </authorList>
    </citation>
    <scope>IDENTIFICATION</scope>
    <source>
        <tissue evidence="15">Muscle</tissue>
    </source>
</reference>
<dbReference type="InterPro" id="IPR036910">
    <property type="entry name" value="HMG_box_dom_sf"/>
</dbReference>
<keyword evidence="7" id="KW-0238">DNA-binding</keyword>
<dbReference type="Proteomes" id="UP000694941">
    <property type="component" value="Unplaced"/>
</dbReference>
<dbReference type="InterPro" id="IPR024970">
    <property type="entry name" value="Maelstrom"/>
</dbReference>
<accession>A0ABM1BRR4</accession>
<evidence type="ECO:0000256" key="4">
    <source>
        <dbReference type="ARBA" id="ARBA00022473"/>
    </source>
</evidence>
<dbReference type="RefSeq" id="XP_013787391.1">
    <property type="nucleotide sequence ID" value="XM_013931937.2"/>
</dbReference>
<evidence type="ECO:0000313" key="14">
    <source>
        <dbReference type="Proteomes" id="UP000694941"/>
    </source>
</evidence>
<keyword evidence="6" id="KW-0221">Differentiation</keyword>
<feature type="domain" description="Maelstrom" evidence="13">
    <location>
        <begin position="130"/>
        <end position="331"/>
    </location>
</feature>
<evidence type="ECO:0000256" key="11">
    <source>
        <dbReference type="SAM" id="MobiDB-lite"/>
    </source>
</evidence>
<dbReference type="PANTHER" id="PTHR21358:SF4">
    <property type="entry name" value="PROTEIN MAELSTROM HOMOLOG"/>
    <property type="match status" value="1"/>
</dbReference>
<keyword evidence="10" id="KW-0469">Meiosis</keyword>
<proteinExistence type="inferred from homology"/>
<sequence>MPKKNKNAKNPFSFFMKELQQEMQIQGQFIPMSEMPKIAHPKWAMMMPEEKYKYEIMAKEYKENKRGRMEGKYTCDGFLIDELMKEEEEEQRKEQKMLRHIKMVIEQMGSPQDVADELLYISCSNILCMTNENVYIPLEIGIVEYSIRRGIIRRFHKFINPGTIPTGYTGKAKEHSEQYHQIPIFNFNQGDENYLGTYLQIKKFVNPDELDPCPPLFCPSDQLSQTKGCLKWLHEQAYERGHQTLACWDLTVLLLELRLKVNQPIPKVVAEDYLTKTTFDYIPKTRCEFHEELDSPHCALGRAQRLCFMLSDAICKYYDVEPTLNHLPPREFESQNFTRMIPKLPEPKPMINKINVPVKPVTEHQFKTVVSNVKSKFVEDDNMHIVNSVAVNPRPLDRGALGAVGGPKEFVTVATPQYVTPPAVDNPNEFPALGMSKLNLDKSSSATGKQYASVAGRGRLLAANFMQPQTSTKPPDSLRQPKTIPQALSAGIGRGKPLKSE</sequence>
<keyword evidence="14" id="KW-1185">Reference proteome</keyword>
<evidence type="ECO:0000256" key="1">
    <source>
        <dbReference type="ARBA" id="ARBA00004123"/>
    </source>
</evidence>
<organism evidence="14 15">
    <name type="scientific">Limulus polyphemus</name>
    <name type="common">Atlantic horseshoe crab</name>
    <dbReference type="NCBI Taxonomy" id="6850"/>
    <lineage>
        <taxon>Eukaryota</taxon>
        <taxon>Metazoa</taxon>
        <taxon>Ecdysozoa</taxon>
        <taxon>Arthropoda</taxon>
        <taxon>Chelicerata</taxon>
        <taxon>Merostomata</taxon>
        <taxon>Xiphosura</taxon>
        <taxon>Limulidae</taxon>
        <taxon>Limulus</taxon>
    </lineage>
</organism>
<dbReference type="InterPro" id="IPR039259">
    <property type="entry name" value="Protein_maelstrom"/>
</dbReference>
<evidence type="ECO:0000256" key="5">
    <source>
        <dbReference type="ARBA" id="ARBA00022490"/>
    </source>
</evidence>
<evidence type="ECO:0000256" key="2">
    <source>
        <dbReference type="ARBA" id="ARBA00004496"/>
    </source>
</evidence>
<dbReference type="CDD" id="cd21992">
    <property type="entry name" value="HMG-box_MAEL"/>
    <property type="match status" value="1"/>
</dbReference>
<dbReference type="Pfam" id="PF13017">
    <property type="entry name" value="Maelstrom"/>
    <property type="match status" value="1"/>
</dbReference>
<gene>
    <name evidence="15" type="primary">LOC106471337</name>
</gene>
<evidence type="ECO:0000256" key="3">
    <source>
        <dbReference type="ARBA" id="ARBA00007057"/>
    </source>
</evidence>
<dbReference type="InterPro" id="IPR009071">
    <property type="entry name" value="HMG_box_dom"/>
</dbReference>
<evidence type="ECO:0000256" key="8">
    <source>
        <dbReference type="ARBA" id="ARBA00023158"/>
    </source>
</evidence>
<dbReference type="PANTHER" id="PTHR21358">
    <property type="entry name" value="PROTEIN MAELSTROM HOMOLOG"/>
    <property type="match status" value="1"/>
</dbReference>
<evidence type="ECO:0000259" key="13">
    <source>
        <dbReference type="Pfam" id="PF13017"/>
    </source>
</evidence>
<evidence type="ECO:0000259" key="12">
    <source>
        <dbReference type="Pfam" id="PF09011"/>
    </source>
</evidence>
<evidence type="ECO:0000256" key="7">
    <source>
        <dbReference type="ARBA" id="ARBA00023125"/>
    </source>
</evidence>
<protein>
    <submittedName>
        <fullName evidence="15">Protein maelstrom homolog</fullName>
    </submittedName>
</protein>
<keyword evidence="4" id="KW-0217">Developmental protein</keyword>
<dbReference type="GeneID" id="106471337"/>
<keyword evidence="5" id="KW-0963">Cytoplasm</keyword>
<name>A0ABM1BRR4_LIMPO</name>
<feature type="domain" description="HMG box" evidence="12">
    <location>
        <begin position="2"/>
        <end position="66"/>
    </location>
</feature>
<evidence type="ECO:0000313" key="15">
    <source>
        <dbReference type="RefSeq" id="XP_013787391.1"/>
    </source>
</evidence>